<accession>A0ABS8ASN9</accession>
<reference evidence="1" key="1">
    <citation type="submission" date="2021-10" db="EMBL/GenBank/DDBJ databases">
        <authorList>
            <person name="Dean J.D."/>
            <person name="Kim M.K."/>
            <person name="Newey C.N."/>
            <person name="Stoker T.S."/>
            <person name="Thompson D.W."/>
            <person name="Grose J.H."/>
        </authorList>
    </citation>
    <scope>NUCLEOTIDE SEQUENCE</scope>
    <source>
        <strain evidence="1">BT178</strain>
    </source>
</reference>
<name>A0ABS8ASN9_9BACT</name>
<dbReference type="Proteomes" id="UP001165296">
    <property type="component" value="Unassembled WGS sequence"/>
</dbReference>
<comment type="caution">
    <text evidence="1">The sequence shown here is derived from an EMBL/GenBank/DDBJ whole genome shotgun (WGS) entry which is preliminary data.</text>
</comment>
<sequence length="267" mass="29734">MNKVATKANILITKNFERRAARWASYISKANSKDLQQCFLIPGPAGIEKRLNYVSFSTLHLSWLISTVGVRHIQVRFLVAPPSKKDPGSKARFTMALYATDALGARISAYYLPVDEDYITTTTILPEKNSEGEGDPSDDAGQAPHDLVKSWVHHWTSAPEIKSSMFANSYGPLQGYTFSLDDFLQELFEVQPFSDEQMVRISFGLHEYYPAVPVKSGRIQTFGLVLRVFPAPKPTTTGANSRSEVYNVPEQSDAPFFDLSTPCPPGY</sequence>
<organism evidence="1 2">
    <name type="scientific">Hymenobacter lucidus</name>
    <dbReference type="NCBI Taxonomy" id="2880930"/>
    <lineage>
        <taxon>Bacteria</taxon>
        <taxon>Pseudomonadati</taxon>
        <taxon>Bacteroidota</taxon>
        <taxon>Cytophagia</taxon>
        <taxon>Cytophagales</taxon>
        <taxon>Hymenobacteraceae</taxon>
        <taxon>Hymenobacter</taxon>
    </lineage>
</organism>
<dbReference type="RefSeq" id="WP_226174638.1">
    <property type="nucleotide sequence ID" value="NZ_JAJADR010000002.1"/>
</dbReference>
<evidence type="ECO:0000313" key="1">
    <source>
        <dbReference type="EMBL" id="MCB2408047.1"/>
    </source>
</evidence>
<proteinExistence type="predicted"/>
<keyword evidence="2" id="KW-1185">Reference proteome</keyword>
<dbReference type="EMBL" id="JAJADR010000002">
    <property type="protein sequence ID" value="MCB2408047.1"/>
    <property type="molecule type" value="Genomic_DNA"/>
</dbReference>
<protein>
    <submittedName>
        <fullName evidence="1">Uncharacterized protein</fullName>
    </submittedName>
</protein>
<gene>
    <name evidence="1" type="ORF">LGH74_08665</name>
</gene>
<evidence type="ECO:0000313" key="2">
    <source>
        <dbReference type="Proteomes" id="UP001165296"/>
    </source>
</evidence>